<dbReference type="SUPFAM" id="SSF48264">
    <property type="entry name" value="Cytochrome P450"/>
    <property type="match status" value="1"/>
</dbReference>
<dbReference type="InterPro" id="IPR036396">
    <property type="entry name" value="Cyt_P450_sf"/>
</dbReference>
<dbReference type="InParanoid" id="E3IV32"/>
<dbReference type="eggNOG" id="COG2124">
    <property type="taxonomic scope" value="Bacteria"/>
</dbReference>
<dbReference type="HOGENOM" id="CLU_033716_2_0_11"/>
<comment type="similarity">
    <text evidence="1 2">Belongs to the cytochrome P450 family.</text>
</comment>
<dbReference type="GO" id="GO:0004497">
    <property type="term" value="F:monooxygenase activity"/>
    <property type="evidence" value="ECO:0007669"/>
    <property type="project" value="UniProtKB-KW"/>
</dbReference>
<keyword evidence="2" id="KW-0503">Monooxygenase</keyword>
<dbReference type="InterPro" id="IPR002397">
    <property type="entry name" value="Cyt_P450_B"/>
</dbReference>
<dbReference type="Pfam" id="PF00067">
    <property type="entry name" value="p450"/>
    <property type="match status" value="1"/>
</dbReference>
<organism evidence="3 4">
    <name type="scientific">Pseudofrankia inefficax (strain DSM 45817 / CECT 9037 / DDB 130130 / EuI1c)</name>
    <name type="common">Frankia inefficax</name>
    <dbReference type="NCBI Taxonomy" id="298654"/>
    <lineage>
        <taxon>Bacteria</taxon>
        <taxon>Bacillati</taxon>
        <taxon>Actinomycetota</taxon>
        <taxon>Actinomycetes</taxon>
        <taxon>Frankiales</taxon>
        <taxon>Frankiaceae</taxon>
        <taxon>Pseudofrankia</taxon>
    </lineage>
</organism>
<dbReference type="Proteomes" id="UP000002484">
    <property type="component" value="Chromosome"/>
</dbReference>
<evidence type="ECO:0000256" key="2">
    <source>
        <dbReference type="RuleBase" id="RU000461"/>
    </source>
</evidence>
<dbReference type="PROSITE" id="PS00086">
    <property type="entry name" value="CYTOCHROME_P450"/>
    <property type="match status" value="1"/>
</dbReference>
<dbReference type="AlphaFoldDB" id="E3IV32"/>
<dbReference type="PRINTS" id="PR00359">
    <property type="entry name" value="BP450"/>
</dbReference>
<dbReference type="KEGG" id="fri:FraEuI1c_2002"/>
<dbReference type="GO" id="GO:0005506">
    <property type="term" value="F:iron ion binding"/>
    <property type="evidence" value="ECO:0007669"/>
    <property type="project" value="InterPro"/>
</dbReference>
<evidence type="ECO:0000256" key="1">
    <source>
        <dbReference type="ARBA" id="ARBA00010617"/>
    </source>
</evidence>
<dbReference type="GO" id="GO:0016705">
    <property type="term" value="F:oxidoreductase activity, acting on paired donors, with incorporation or reduction of molecular oxygen"/>
    <property type="evidence" value="ECO:0007669"/>
    <property type="project" value="InterPro"/>
</dbReference>
<protein>
    <submittedName>
        <fullName evidence="3">Cytochrome P450</fullName>
    </submittedName>
</protein>
<dbReference type="InterPro" id="IPR017972">
    <property type="entry name" value="Cyt_P450_CS"/>
</dbReference>
<dbReference type="InterPro" id="IPR001128">
    <property type="entry name" value="Cyt_P450"/>
</dbReference>
<keyword evidence="4" id="KW-1185">Reference proteome</keyword>
<keyword evidence="2" id="KW-0560">Oxidoreductase</keyword>
<dbReference type="GO" id="GO:0020037">
    <property type="term" value="F:heme binding"/>
    <property type="evidence" value="ECO:0007669"/>
    <property type="project" value="InterPro"/>
</dbReference>
<proteinExistence type="inferred from homology"/>
<accession>E3IV32</accession>
<dbReference type="STRING" id="298654.FraEuI1c_2002"/>
<evidence type="ECO:0000313" key="4">
    <source>
        <dbReference type="Proteomes" id="UP000002484"/>
    </source>
</evidence>
<dbReference type="RefSeq" id="WP_013423171.1">
    <property type="nucleotide sequence ID" value="NC_014666.1"/>
</dbReference>
<name>E3IV32_PSEI1</name>
<gene>
    <name evidence="3" type="ordered locus">FraEuI1c_2002</name>
</gene>
<keyword evidence="2" id="KW-0479">Metal-binding</keyword>
<evidence type="ECO:0000313" key="3">
    <source>
        <dbReference type="EMBL" id="ADP80052.1"/>
    </source>
</evidence>
<sequence length="425" mass="47478">MTPATVAGRVEIDLSVYNPFDVESVRDPYPSVERLLTDYPVAFHKDLNAWLVSPHDLVAEILRDPRYSTRFADWKDAPAPKAEAEWNLYDKLQSLALPVVAPAEHMRLRRLTAPAFSRRVMDRIEARIRDAVIGIFDEIENPAEFNVATEIAAKVPIRAIARMVGVPPEAETLFEHGLGWNLVRAQNPMYAAQDRQRYIEGTLPGLRYLLDIVAERRAAATTGAEDDADADFIGTLLATEIDGERLTDWEIVTLITALVTAGADTAVDLHTTVIRALLLHPDQRAILRARPELTEGAILEVLRWSGHGKFGGFPRFPLEDIEVGGQLLEKGSFVMPMFAPAWLDPAKWPEPRRFDVTRNHAGNIIFGAGPHLCIGLNLVKAQGRLVIEEFERRFGDQAEIVGDVEYDPTHFNARRMTNLTVRTAA</sequence>
<dbReference type="OrthoDB" id="3664945at2"/>
<dbReference type="EMBL" id="CP002299">
    <property type="protein sequence ID" value="ADP80052.1"/>
    <property type="molecule type" value="Genomic_DNA"/>
</dbReference>
<keyword evidence="2" id="KW-0408">Iron</keyword>
<dbReference type="PANTHER" id="PTHR46696">
    <property type="entry name" value="P450, PUTATIVE (EUROFUNG)-RELATED"/>
    <property type="match status" value="1"/>
</dbReference>
<dbReference type="Gene3D" id="1.10.630.10">
    <property type="entry name" value="Cytochrome P450"/>
    <property type="match status" value="1"/>
</dbReference>
<reference evidence="3 4" key="1">
    <citation type="submission" date="2010-10" db="EMBL/GenBank/DDBJ databases">
        <title>Complete sequence of Frankia sp. EuI1c.</title>
        <authorList>
            <consortium name="US DOE Joint Genome Institute"/>
            <person name="Lucas S."/>
            <person name="Copeland A."/>
            <person name="Lapidus A."/>
            <person name="Cheng J.-F."/>
            <person name="Bruce D."/>
            <person name="Goodwin L."/>
            <person name="Pitluck S."/>
            <person name="Chertkov O."/>
            <person name="Detter J.C."/>
            <person name="Han C."/>
            <person name="Tapia R."/>
            <person name="Land M."/>
            <person name="Hauser L."/>
            <person name="Jeffries C."/>
            <person name="Kyrpides N."/>
            <person name="Ivanova N."/>
            <person name="Mikhailova N."/>
            <person name="Beauchemin N."/>
            <person name="Sen A."/>
            <person name="Sur S.A."/>
            <person name="Gtari M."/>
            <person name="Wall L."/>
            <person name="Tisa L."/>
            <person name="Woyke T."/>
        </authorList>
    </citation>
    <scope>NUCLEOTIDE SEQUENCE [LARGE SCALE GENOMIC DNA]</scope>
    <source>
        <strain evidence="4">DSM 45817 / CECT 9037 / EuI1c</strain>
    </source>
</reference>
<dbReference type="PANTHER" id="PTHR46696:SF6">
    <property type="entry name" value="P450, PUTATIVE (EUROFUNG)-RELATED"/>
    <property type="match status" value="1"/>
</dbReference>
<keyword evidence="2" id="KW-0349">Heme</keyword>